<dbReference type="Proteomes" id="UP000062255">
    <property type="component" value="Chromosome"/>
</dbReference>
<protein>
    <recommendedName>
        <fullName evidence="5">Lipoprotein</fullName>
    </recommendedName>
</protein>
<organism evidence="3 4">
    <name type="scientific">Mycolicibacterium goodii</name>
    <name type="common">Mycobacterium goodii</name>
    <dbReference type="NCBI Taxonomy" id="134601"/>
    <lineage>
        <taxon>Bacteria</taxon>
        <taxon>Bacillati</taxon>
        <taxon>Actinomycetota</taxon>
        <taxon>Actinomycetes</taxon>
        <taxon>Mycobacteriales</taxon>
        <taxon>Mycobacteriaceae</taxon>
        <taxon>Mycolicibacterium</taxon>
    </lineage>
</organism>
<gene>
    <name evidence="3" type="ORF">AFA91_30835</name>
</gene>
<reference evidence="3 4" key="1">
    <citation type="submission" date="2015-07" db="EMBL/GenBank/DDBJ databases">
        <title>Complete genome sequence of Mycobacterium goodii X7B, a facultative thermophilic biodesulfurizing bacterium.</title>
        <authorList>
            <person name="Yu B."/>
            <person name="Li F."/>
            <person name="Xu P."/>
        </authorList>
    </citation>
    <scope>NUCLEOTIDE SEQUENCE [LARGE SCALE GENOMIC DNA]</scope>
    <source>
        <strain evidence="3 4">X7B</strain>
    </source>
</reference>
<evidence type="ECO:0000256" key="1">
    <source>
        <dbReference type="SAM" id="MobiDB-lite"/>
    </source>
</evidence>
<dbReference type="EMBL" id="CP012150">
    <property type="protein sequence ID" value="AKS35582.1"/>
    <property type="molecule type" value="Genomic_DNA"/>
</dbReference>
<evidence type="ECO:0000313" key="4">
    <source>
        <dbReference type="Proteomes" id="UP000062255"/>
    </source>
</evidence>
<evidence type="ECO:0000313" key="3">
    <source>
        <dbReference type="EMBL" id="AKS35582.1"/>
    </source>
</evidence>
<dbReference type="RefSeq" id="WP_049748038.1">
    <property type="nucleotide sequence ID" value="NZ_CP012150.1"/>
</dbReference>
<dbReference type="KEGG" id="mgo:AFA91_30835"/>
<dbReference type="STRING" id="134601.AFA91_30835"/>
<dbReference type="AlphaFoldDB" id="A0A0K0XDZ8"/>
<feature type="compositionally biased region" description="Polar residues" evidence="1">
    <location>
        <begin position="64"/>
        <end position="75"/>
    </location>
</feature>
<accession>A0A0K0XDZ8</accession>
<sequence length="95" mass="9634">MKQLTRRLTVIAGGAAVIGMISFTAACGTEEEAPETTTPTTTTTTTTSPAETPAPPPPVEPTEKSINPTGGNLFTPSVKAPGPQTAIPGNRENTG</sequence>
<dbReference type="PATRIC" id="fig|134601.6.peg.6376"/>
<dbReference type="OrthoDB" id="4750655at2"/>
<name>A0A0K0XDZ8_MYCGD</name>
<evidence type="ECO:0008006" key="5">
    <source>
        <dbReference type="Google" id="ProtNLM"/>
    </source>
</evidence>
<feature type="compositionally biased region" description="Low complexity" evidence="1">
    <location>
        <begin position="35"/>
        <end position="51"/>
    </location>
</feature>
<feature type="signal peptide" evidence="2">
    <location>
        <begin position="1"/>
        <end position="26"/>
    </location>
</feature>
<proteinExistence type="predicted"/>
<dbReference type="PROSITE" id="PS51257">
    <property type="entry name" value="PROKAR_LIPOPROTEIN"/>
    <property type="match status" value="1"/>
</dbReference>
<feature type="chain" id="PRO_5039207115" description="Lipoprotein" evidence="2">
    <location>
        <begin position="27"/>
        <end position="95"/>
    </location>
</feature>
<keyword evidence="2" id="KW-0732">Signal</keyword>
<evidence type="ECO:0000256" key="2">
    <source>
        <dbReference type="SAM" id="SignalP"/>
    </source>
</evidence>
<feature type="region of interest" description="Disordered" evidence="1">
    <location>
        <begin position="28"/>
        <end position="95"/>
    </location>
</feature>